<gene>
    <name evidence="2" type="ORF">TBRA_LOCUS15162</name>
</gene>
<dbReference type="AlphaFoldDB" id="A0A6H5J0S6"/>
<organism evidence="2 3">
    <name type="scientific">Trichogramma brassicae</name>
    <dbReference type="NCBI Taxonomy" id="86971"/>
    <lineage>
        <taxon>Eukaryota</taxon>
        <taxon>Metazoa</taxon>
        <taxon>Ecdysozoa</taxon>
        <taxon>Arthropoda</taxon>
        <taxon>Hexapoda</taxon>
        <taxon>Insecta</taxon>
        <taxon>Pterygota</taxon>
        <taxon>Neoptera</taxon>
        <taxon>Endopterygota</taxon>
        <taxon>Hymenoptera</taxon>
        <taxon>Apocrita</taxon>
        <taxon>Proctotrupomorpha</taxon>
        <taxon>Chalcidoidea</taxon>
        <taxon>Trichogrammatidae</taxon>
        <taxon>Trichogramma</taxon>
    </lineage>
</organism>
<dbReference type="Proteomes" id="UP000479190">
    <property type="component" value="Unassembled WGS sequence"/>
</dbReference>
<proteinExistence type="predicted"/>
<feature type="compositionally biased region" description="Basic residues" evidence="1">
    <location>
        <begin position="157"/>
        <end position="178"/>
    </location>
</feature>
<feature type="compositionally biased region" description="Pro residues" evidence="1">
    <location>
        <begin position="179"/>
        <end position="189"/>
    </location>
</feature>
<feature type="region of interest" description="Disordered" evidence="1">
    <location>
        <begin position="554"/>
        <end position="573"/>
    </location>
</feature>
<sequence>MPSSSDVADKAVSTEDAIASGCGGAGPVEMARLEAVLAALVENKVEAMKHDSALEAAALRAKRRRRAGSVPVSPTTGRNRSRLTSSSTLSSDQHHHHHHGKHHHHHHHQHHPHGDKRGRRHRHRRHDSAPCGDYIEDPHKHRHGGREKSQSVDSPGRHHHNRRRHSRPPHHPHPHHRPPNPAATLPPPPAHERGETIVSETTRGDPRFELLGISDADLAAIKLEHLQQSRQALSDTHEYTTAAAARIHQSACYISHSAAQLKSHYDEDDYLTLQYADEIDDDEDDSLSLDVDLEAARASVIDTEVRGAANNSEQRPPTGRRPPRRKRKRRKRRRTIVDVEGIELEMEDPDDLPPRARWTIVATACLLLVMSLLLVGVTLRMAPIIDEMVDTRANVWPTMPYIVGSPIDLYPEIEQRKYFDRHTAYTLLRITNIHISACERGSKAFHERSQTRQSRQEADIRAPGVDVLIPGAPRLQLREKCMYEIVKLQKIKKKLRFYDDVDDVDDDRKDERSSGIASGSPAAAAAGAYIAQRVSGSFAATLFNSPRSLQQYSAKRSARGMCLEPNKVGQQPP</sequence>
<dbReference type="EMBL" id="CADCXV010001332">
    <property type="protein sequence ID" value="CAB0043574.1"/>
    <property type="molecule type" value="Genomic_DNA"/>
</dbReference>
<name>A0A6H5J0S6_9HYME</name>
<feature type="compositionally biased region" description="Basic residues" evidence="1">
    <location>
        <begin position="94"/>
        <end position="126"/>
    </location>
</feature>
<evidence type="ECO:0000313" key="3">
    <source>
        <dbReference type="Proteomes" id="UP000479190"/>
    </source>
</evidence>
<feature type="region of interest" description="Disordered" evidence="1">
    <location>
        <begin position="305"/>
        <end position="333"/>
    </location>
</feature>
<accession>A0A6H5J0S6</accession>
<feature type="region of interest" description="Disordered" evidence="1">
    <location>
        <begin position="59"/>
        <end position="194"/>
    </location>
</feature>
<evidence type="ECO:0000313" key="2">
    <source>
        <dbReference type="EMBL" id="CAB0043574.1"/>
    </source>
</evidence>
<feature type="compositionally biased region" description="Basic residues" evidence="1">
    <location>
        <begin position="321"/>
        <end position="333"/>
    </location>
</feature>
<reference evidence="2 3" key="1">
    <citation type="submission" date="2020-02" db="EMBL/GenBank/DDBJ databases">
        <authorList>
            <person name="Ferguson B K."/>
        </authorList>
    </citation>
    <scope>NUCLEOTIDE SEQUENCE [LARGE SCALE GENOMIC DNA]</scope>
</reference>
<protein>
    <submittedName>
        <fullName evidence="2">Uncharacterized protein</fullName>
    </submittedName>
</protein>
<feature type="compositionally biased region" description="Low complexity" evidence="1">
    <location>
        <begin position="82"/>
        <end position="91"/>
    </location>
</feature>
<feature type="region of interest" description="Disordered" evidence="1">
    <location>
        <begin position="1"/>
        <end position="26"/>
    </location>
</feature>
<dbReference type="OrthoDB" id="8197295at2759"/>
<evidence type="ECO:0000256" key="1">
    <source>
        <dbReference type="SAM" id="MobiDB-lite"/>
    </source>
</evidence>
<keyword evidence="3" id="KW-1185">Reference proteome</keyword>